<dbReference type="PANTHER" id="PTHR11829:SF204">
    <property type="entry name" value="FORKHEAD BOX PROTEIN L1"/>
    <property type="match status" value="1"/>
</dbReference>
<sequence length="458" mass="49947">MGKRKDLCEFDKGQIVMARRLDQSISKTAALVGCSRSAVVSIYQKWSKKGTVANPRQGHGRPRLIDARGERRLARVIRSNGQATVVQIAEEVNAGSDRQHLYGPQLGAHLTGLNMNLYHGRVSQGPAGLSLSNSSLIYLYGGEMGGVIPALGLASARQEPPQKPPYSYIALIAMAIKSAPGKRATLSGIYQFIMDRFPFYHDNKQGWQNSIRHNLSLNDCFIKVPREKGRPGKGSYWTLDPKCLDMFENGNYRRRKRKSKMQEPSEAKTSHKRIRGPTPLVPGTTKLCAGTPDVKDGTLTSEKPLAEMIIQHKDQERPPRGHLSYSPPSSLKHCGGANPTSARPRSLAADQSAPTPKPKHQSDLLSPQVREMHIGNSTSADSTAGTPTLGSAKLREALPKGDTKDLTDSKKSSDKSKEFSIDSILAKKPWQPFGSSLNQRILSAPTLSSLGLVTLTGT</sequence>
<dbReference type="FunFam" id="1.10.10.10:FF:000016">
    <property type="entry name" value="Forkhead box protein I1"/>
    <property type="match status" value="1"/>
</dbReference>
<comment type="subcellular location">
    <subcellularLocation>
        <location evidence="1 6">Nucleus</location>
    </subcellularLocation>
</comment>
<dbReference type="SUPFAM" id="SSF46785">
    <property type="entry name" value="Winged helix' DNA-binding domain"/>
    <property type="match status" value="1"/>
</dbReference>
<evidence type="ECO:0000256" key="5">
    <source>
        <dbReference type="ARBA" id="ARBA00023242"/>
    </source>
</evidence>
<feature type="region of interest" description="Disordered" evidence="7">
    <location>
        <begin position="251"/>
        <end position="420"/>
    </location>
</feature>
<feature type="compositionally biased region" description="Polar residues" evidence="7">
    <location>
        <begin position="375"/>
        <end position="389"/>
    </location>
</feature>
<accession>A0AAE0RBD2</accession>
<dbReference type="InterPro" id="IPR047514">
    <property type="entry name" value="FH_FOXL1"/>
</dbReference>
<feature type="domain" description="Fork-head" evidence="8">
    <location>
        <begin position="163"/>
        <end position="257"/>
    </location>
</feature>
<dbReference type="InterPro" id="IPR009057">
    <property type="entry name" value="Homeodomain-like_sf"/>
</dbReference>
<dbReference type="InterPro" id="IPR050211">
    <property type="entry name" value="FOX_domain-containing"/>
</dbReference>
<gene>
    <name evidence="9" type="ORF">QTP70_004526</name>
</gene>
<evidence type="ECO:0000256" key="1">
    <source>
        <dbReference type="ARBA" id="ARBA00004123"/>
    </source>
</evidence>
<evidence type="ECO:0000256" key="6">
    <source>
        <dbReference type="PROSITE-ProRule" id="PRU00089"/>
    </source>
</evidence>
<dbReference type="GO" id="GO:0000978">
    <property type="term" value="F:RNA polymerase II cis-regulatory region sequence-specific DNA binding"/>
    <property type="evidence" value="ECO:0007669"/>
    <property type="project" value="TreeGrafter"/>
</dbReference>
<evidence type="ECO:0000256" key="3">
    <source>
        <dbReference type="ARBA" id="ARBA00023125"/>
    </source>
</evidence>
<dbReference type="GO" id="GO:0000981">
    <property type="term" value="F:DNA-binding transcription factor activity, RNA polymerase II-specific"/>
    <property type="evidence" value="ECO:0007669"/>
    <property type="project" value="TreeGrafter"/>
</dbReference>
<protein>
    <recommendedName>
        <fullName evidence="8">Fork-head domain-containing protein</fullName>
    </recommendedName>
</protein>
<dbReference type="Gene3D" id="1.10.10.10">
    <property type="entry name" value="Winged helix-like DNA-binding domain superfamily/Winged helix DNA-binding domain"/>
    <property type="match status" value="2"/>
</dbReference>
<keyword evidence="5 6" id="KW-0539">Nucleus</keyword>
<keyword evidence="3 6" id="KW-0238">DNA-binding</keyword>
<dbReference type="EMBL" id="JAUCMX010000004">
    <property type="protein sequence ID" value="KAK3548094.1"/>
    <property type="molecule type" value="Genomic_DNA"/>
</dbReference>
<dbReference type="GO" id="GO:0009888">
    <property type="term" value="P:tissue development"/>
    <property type="evidence" value="ECO:0007669"/>
    <property type="project" value="UniProtKB-ARBA"/>
</dbReference>
<dbReference type="PRINTS" id="PR00053">
    <property type="entry name" value="FORKHEAD"/>
</dbReference>
<dbReference type="InterPro" id="IPR018122">
    <property type="entry name" value="TF_fork_head_CS_1"/>
</dbReference>
<dbReference type="PROSITE" id="PS00658">
    <property type="entry name" value="FORK_HEAD_2"/>
    <property type="match status" value="1"/>
</dbReference>
<evidence type="ECO:0000256" key="4">
    <source>
        <dbReference type="ARBA" id="ARBA00023163"/>
    </source>
</evidence>
<evidence type="ECO:0000256" key="7">
    <source>
        <dbReference type="SAM" id="MobiDB-lite"/>
    </source>
</evidence>
<feature type="compositionally biased region" description="Basic and acidic residues" evidence="7">
    <location>
        <begin position="260"/>
        <end position="269"/>
    </location>
</feature>
<proteinExistence type="predicted"/>
<reference evidence="9" key="1">
    <citation type="submission" date="2023-06" db="EMBL/GenBank/DDBJ databases">
        <title>Male Hemibagrus guttatus genome.</title>
        <authorList>
            <person name="Bian C."/>
        </authorList>
    </citation>
    <scope>NUCLEOTIDE SEQUENCE</scope>
    <source>
        <strain evidence="9">Male_cb2023</strain>
        <tissue evidence="9">Muscle</tissue>
    </source>
</reference>
<dbReference type="CDD" id="cd20027">
    <property type="entry name" value="FH_FOXL1"/>
    <property type="match status" value="1"/>
</dbReference>
<comment type="caution">
    <text evidence="9">The sequence shown here is derived from an EMBL/GenBank/DDBJ whole genome shotgun (WGS) entry which is preliminary data.</text>
</comment>
<dbReference type="Proteomes" id="UP001274896">
    <property type="component" value="Unassembled WGS sequence"/>
</dbReference>
<dbReference type="PANTHER" id="PTHR11829">
    <property type="entry name" value="FORKHEAD BOX PROTEIN"/>
    <property type="match status" value="1"/>
</dbReference>
<keyword evidence="4" id="KW-0804">Transcription</keyword>
<feature type="compositionally biased region" description="Basic and acidic residues" evidence="7">
    <location>
        <begin position="393"/>
        <end position="420"/>
    </location>
</feature>
<dbReference type="InterPro" id="IPR036388">
    <property type="entry name" value="WH-like_DNA-bd_sf"/>
</dbReference>
<organism evidence="9 10">
    <name type="scientific">Hemibagrus guttatus</name>
    <dbReference type="NCBI Taxonomy" id="175788"/>
    <lineage>
        <taxon>Eukaryota</taxon>
        <taxon>Metazoa</taxon>
        <taxon>Chordata</taxon>
        <taxon>Craniata</taxon>
        <taxon>Vertebrata</taxon>
        <taxon>Euteleostomi</taxon>
        <taxon>Actinopterygii</taxon>
        <taxon>Neopterygii</taxon>
        <taxon>Teleostei</taxon>
        <taxon>Ostariophysi</taxon>
        <taxon>Siluriformes</taxon>
        <taxon>Bagridae</taxon>
        <taxon>Hemibagrus</taxon>
    </lineage>
</organism>
<dbReference type="SUPFAM" id="SSF46689">
    <property type="entry name" value="Homeodomain-like"/>
    <property type="match status" value="1"/>
</dbReference>
<dbReference type="PROSITE" id="PS00657">
    <property type="entry name" value="FORK_HEAD_1"/>
    <property type="match status" value="1"/>
</dbReference>
<dbReference type="PROSITE" id="PS50039">
    <property type="entry name" value="FORK_HEAD_3"/>
    <property type="match status" value="1"/>
</dbReference>
<name>A0AAE0RBD2_9TELE</name>
<keyword evidence="10" id="KW-1185">Reference proteome</keyword>
<dbReference type="GO" id="GO:0009653">
    <property type="term" value="P:anatomical structure morphogenesis"/>
    <property type="evidence" value="ECO:0007669"/>
    <property type="project" value="TreeGrafter"/>
</dbReference>
<dbReference type="InterPro" id="IPR001766">
    <property type="entry name" value="Fork_head_dom"/>
</dbReference>
<dbReference type="Pfam" id="PF00250">
    <property type="entry name" value="Forkhead"/>
    <property type="match status" value="1"/>
</dbReference>
<evidence type="ECO:0000259" key="8">
    <source>
        <dbReference type="PROSITE" id="PS50039"/>
    </source>
</evidence>
<dbReference type="InterPro" id="IPR030456">
    <property type="entry name" value="TF_fork_head_CS_2"/>
</dbReference>
<feature type="compositionally biased region" description="Basic and acidic residues" evidence="7">
    <location>
        <begin position="310"/>
        <end position="319"/>
    </location>
</feature>
<dbReference type="GO" id="GO:0030154">
    <property type="term" value="P:cell differentiation"/>
    <property type="evidence" value="ECO:0007669"/>
    <property type="project" value="UniProtKB-ARBA"/>
</dbReference>
<evidence type="ECO:0000313" key="9">
    <source>
        <dbReference type="EMBL" id="KAK3548094.1"/>
    </source>
</evidence>
<dbReference type="SMART" id="SM00339">
    <property type="entry name" value="FH"/>
    <property type="match status" value="1"/>
</dbReference>
<dbReference type="AlphaFoldDB" id="A0AAE0RBD2"/>
<evidence type="ECO:0000256" key="2">
    <source>
        <dbReference type="ARBA" id="ARBA00023015"/>
    </source>
</evidence>
<feature type="DNA-binding region" description="Fork-head" evidence="6">
    <location>
        <begin position="163"/>
        <end position="257"/>
    </location>
</feature>
<dbReference type="InterPro" id="IPR036390">
    <property type="entry name" value="WH_DNA-bd_sf"/>
</dbReference>
<evidence type="ECO:0000313" key="10">
    <source>
        <dbReference type="Proteomes" id="UP001274896"/>
    </source>
</evidence>
<keyword evidence="2" id="KW-0805">Transcription regulation</keyword>
<dbReference type="GO" id="GO:0005634">
    <property type="term" value="C:nucleus"/>
    <property type="evidence" value="ECO:0007669"/>
    <property type="project" value="UniProtKB-SubCell"/>
</dbReference>